<name>A0A831EQ47_ERWAM</name>
<evidence type="ECO:0000313" key="2">
    <source>
        <dbReference type="Proteomes" id="UP000013111"/>
    </source>
</evidence>
<proteinExistence type="predicted"/>
<evidence type="ECO:0000313" key="1">
    <source>
        <dbReference type="EMBL" id="CCO93298.1"/>
    </source>
</evidence>
<reference evidence="1 2" key="2">
    <citation type="submission" date="2013-04" db="EMBL/GenBank/DDBJ databases">
        <title>Comparative genomics of 12 strains of Erwinia amylovora identifies a pan-genome with a large conserved core and provides insights into host specificity.</title>
        <authorList>
            <person name="Mann R.A."/>
            <person name="Smits T.H.M."/>
            <person name="Buehlmann A."/>
            <person name="Blom J."/>
            <person name="Goesmann A."/>
            <person name="Frey J.E."/>
            <person name="Plummer K.M."/>
            <person name="Beer S.V."/>
            <person name="Luck J."/>
            <person name="Duffy B."/>
            <person name="Rodoni B."/>
        </authorList>
    </citation>
    <scope>NUCLEOTIDE SEQUENCE [LARGE SCALE GENOMIC DNA]</scope>
    <source>
        <strain evidence="2">CFBP 1232</strain>
    </source>
</reference>
<dbReference type="EMBL" id="CAPB01000009">
    <property type="protein sequence ID" value="CCO93298.1"/>
    <property type="molecule type" value="Genomic_DNA"/>
</dbReference>
<reference evidence="1 2" key="1">
    <citation type="submission" date="2012-11" db="EMBL/GenBank/DDBJ databases">
        <authorList>
            <person name="Linke B."/>
        </authorList>
    </citation>
    <scope>NUCLEOTIDE SEQUENCE [LARGE SCALE GENOMIC DNA]</scope>
    <source>
        <strain evidence="2">CFBP 1232</strain>
    </source>
</reference>
<organism evidence="1 2">
    <name type="scientific">Erwinia amylovora NBRC 12687 = CFBP 1232</name>
    <dbReference type="NCBI Taxonomy" id="1219359"/>
    <lineage>
        <taxon>Bacteria</taxon>
        <taxon>Pseudomonadati</taxon>
        <taxon>Pseudomonadota</taxon>
        <taxon>Gammaproteobacteria</taxon>
        <taxon>Enterobacterales</taxon>
        <taxon>Erwiniaceae</taxon>
        <taxon>Erwinia</taxon>
    </lineage>
</organism>
<accession>A0A831EQ47</accession>
<protein>
    <submittedName>
        <fullName evidence="1">Uncharacterized protein</fullName>
    </submittedName>
</protein>
<dbReference type="Proteomes" id="UP000013111">
    <property type="component" value="Unassembled WGS sequence"/>
</dbReference>
<comment type="caution">
    <text evidence="1">The sequence shown here is derived from an EMBL/GenBank/DDBJ whole genome shotgun (WGS) entry which is preliminary data.</text>
</comment>
<dbReference type="AlphaFoldDB" id="A0A831EQ47"/>
<sequence length="67" mass="7301">MPARQTTRHRRCGNRGNRRRAAGKIPCTVAISLLLKRPPCPPVRLPGIADAETEAIAAALLEKYPAQ</sequence>
<gene>
    <name evidence="1" type="ORF">BN437_1357</name>
</gene>